<gene>
    <name evidence="3" type="ORF">D9X91_14020</name>
</gene>
<dbReference type="PANTHER" id="PTHR43619">
    <property type="entry name" value="S-ADENOSYL-L-METHIONINE-DEPENDENT METHYLTRANSFERASE YKTD-RELATED"/>
    <property type="match status" value="1"/>
</dbReference>
<accession>A0A3L7JWF4</accession>
<sequence>MRNGHKVHLEKEQETLLITLQAKAHDSRLKKSILNDTKSAEILGQIDYDFDKFNSYDNGNIMVVRAKQLDAWVEDFLKQHGEAVVLNLGCGLDTRFSRINPGPNVSWYDVDYPEVINFRKLFYSGEAGYEMIESSVTADGWIEQMPNDKPTLVIAEGILEYLTEEEVQTLFNRITNHFSHGQIAFDVMNSFAINAGKENLKQQTGAEHKWAVDDTSHVDQLDRKFKRLADISVFQSKYMKKLSPKYRLMYGVMRMIPNFRDMIRLLRYRF</sequence>
<protein>
    <submittedName>
        <fullName evidence="3">Class I SAM-dependent methyltransferase</fullName>
    </submittedName>
</protein>
<evidence type="ECO:0000256" key="2">
    <source>
        <dbReference type="ARBA" id="ARBA00022679"/>
    </source>
</evidence>
<evidence type="ECO:0000256" key="1">
    <source>
        <dbReference type="ARBA" id="ARBA00022603"/>
    </source>
</evidence>
<evidence type="ECO:0000313" key="4">
    <source>
        <dbReference type="Proteomes" id="UP000276770"/>
    </source>
</evidence>
<dbReference type="Gene3D" id="3.40.50.150">
    <property type="entry name" value="Vaccinia Virus protein VP39"/>
    <property type="match status" value="1"/>
</dbReference>
<keyword evidence="1 3" id="KW-0489">Methyltransferase</keyword>
<dbReference type="SUPFAM" id="SSF53335">
    <property type="entry name" value="S-adenosyl-L-methionine-dependent methyltransferases"/>
    <property type="match status" value="1"/>
</dbReference>
<keyword evidence="2 3" id="KW-0808">Transferase</keyword>
<keyword evidence="4" id="KW-1185">Reference proteome</keyword>
<dbReference type="Pfam" id="PF04072">
    <property type="entry name" value="LCM"/>
    <property type="match status" value="1"/>
</dbReference>
<dbReference type="GO" id="GO:0008168">
    <property type="term" value="F:methyltransferase activity"/>
    <property type="evidence" value="ECO:0007669"/>
    <property type="project" value="UniProtKB-KW"/>
</dbReference>
<dbReference type="Proteomes" id="UP000276770">
    <property type="component" value="Unassembled WGS sequence"/>
</dbReference>
<dbReference type="EMBL" id="RCVZ01000009">
    <property type="protein sequence ID" value="RLQ94645.1"/>
    <property type="molecule type" value="Genomic_DNA"/>
</dbReference>
<reference evidence="3 4" key="1">
    <citation type="submission" date="2018-10" db="EMBL/GenBank/DDBJ databases">
        <title>Falsibacillus sp. genome draft.</title>
        <authorList>
            <person name="Shi S."/>
        </authorList>
    </citation>
    <scope>NUCLEOTIDE SEQUENCE [LARGE SCALE GENOMIC DNA]</scope>
    <source>
        <strain evidence="3 4">GY 10110</strain>
    </source>
</reference>
<name>A0A3L7JWF4_9BACI</name>
<dbReference type="OrthoDB" id="9800233at2"/>
<proteinExistence type="predicted"/>
<dbReference type="InterPro" id="IPR016874">
    <property type="entry name" value="TcmP-like"/>
</dbReference>
<organism evidence="3 4">
    <name type="scientific">Falsibacillus albus</name>
    <dbReference type="NCBI Taxonomy" id="2478915"/>
    <lineage>
        <taxon>Bacteria</taxon>
        <taxon>Bacillati</taxon>
        <taxon>Bacillota</taxon>
        <taxon>Bacilli</taxon>
        <taxon>Bacillales</taxon>
        <taxon>Bacillaceae</taxon>
        <taxon>Falsibacillus</taxon>
    </lineage>
</organism>
<evidence type="ECO:0000313" key="3">
    <source>
        <dbReference type="EMBL" id="RLQ94645.1"/>
    </source>
</evidence>
<dbReference type="AlphaFoldDB" id="A0A3L7JWF4"/>
<dbReference type="PANTHER" id="PTHR43619:SF2">
    <property type="entry name" value="S-ADENOSYL-L-METHIONINE-DEPENDENT METHYLTRANSFERASES SUPERFAMILY PROTEIN"/>
    <property type="match status" value="1"/>
</dbReference>
<dbReference type="PIRSF" id="PIRSF028177">
    <property type="entry name" value="Polyketide_synth_Omtfrase_TcmP"/>
    <property type="match status" value="1"/>
</dbReference>
<dbReference type="InterPro" id="IPR007213">
    <property type="entry name" value="Ppm1/Ppm2/Tcmp"/>
</dbReference>
<dbReference type="GO" id="GO:0032259">
    <property type="term" value="P:methylation"/>
    <property type="evidence" value="ECO:0007669"/>
    <property type="project" value="UniProtKB-KW"/>
</dbReference>
<dbReference type="RefSeq" id="WP_121681258.1">
    <property type="nucleotide sequence ID" value="NZ_RCVZ01000009.1"/>
</dbReference>
<dbReference type="InterPro" id="IPR029063">
    <property type="entry name" value="SAM-dependent_MTases_sf"/>
</dbReference>
<comment type="caution">
    <text evidence="3">The sequence shown here is derived from an EMBL/GenBank/DDBJ whole genome shotgun (WGS) entry which is preliminary data.</text>
</comment>